<evidence type="ECO:0000313" key="3">
    <source>
        <dbReference type="EMBL" id="XDQ80698.1"/>
    </source>
</evidence>
<protein>
    <submittedName>
        <fullName evidence="3">Uncharacterized protein</fullName>
    </submittedName>
</protein>
<dbReference type="EMBL" id="CP163445">
    <property type="protein sequence ID" value="XDQ80698.1"/>
    <property type="molecule type" value="Genomic_DNA"/>
</dbReference>
<accession>A0AB39TNC1</accession>
<dbReference type="RefSeq" id="WP_369183910.1">
    <property type="nucleotide sequence ID" value="NZ_CP163445.1"/>
</dbReference>
<name>A0AB39TNC1_9ACTN</name>
<gene>
    <name evidence="3" type="ORF">AB2U05_20585</name>
</gene>
<reference evidence="3" key="1">
    <citation type="submission" date="2024-07" db="EMBL/GenBank/DDBJ databases">
        <authorList>
            <person name="Yu S.T."/>
        </authorList>
    </citation>
    <scope>NUCLEOTIDE SEQUENCE</scope>
    <source>
        <strain evidence="3">Y1</strain>
    </source>
</reference>
<feature type="region of interest" description="Disordered" evidence="1">
    <location>
        <begin position="71"/>
        <end position="95"/>
    </location>
</feature>
<feature type="transmembrane region" description="Helical" evidence="2">
    <location>
        <begin position="45"/>
        <end position="64"/>
    </location>
</feature>
<dbReference type="AlphaFoldDB" id="A0AB39TNC1"/>
<proteinExistence type="predicted"/>
<organism evidence="3">
    <name type="scientific">Streptomyces sp. Y1</name>
    <dbReference type="NCBI Taxonomy" id="3238634"/>
    <lineage>
        <taxon>Bacteria</taxon>
        <taxon>Bacillati</taxon>
        <taxon>Actinomycetota</taxon>
        <taxon>Actinomycetes</taxon>
        <taxon>Kitasatosporales</taxon>
        <taxon>Streptomycetaceae</taxon>
        <taxon>Streptomyces</taxon>
    </lineage>
</organism>
<keyword evidence="2" id="KW-0472">Membrane</keyword>
<keyword evidence="2" id="KW-0812">Transmembrane</keyword>
<evidence type="ECO:0000256" key="1">
    <source>
        <dbReference type="SAM" id="MobiDB-lite"/>
    </source>
</evidence>
<keyword evidence="2" id="KW-1133">Transmembrane helix</keyword>
<sequence length="351" mass="37144">MTDIDHNDLTTRLTALTEEFAPPADFDVAAAVATGQARLRRRRRASIGAVAVATALTVGFTALLQPDGGASPALPPTAATAPASPTTAPAVPRPDADDLLRSELRFGWLPDWANRELGISFASGPDASSITAADTGTSGRNVQVFLRAPGPEPALVGSLPGEPNGPAEAKVPAPPVDGRTAYWVEHPTNTRYDTSRRVLRWLTASGRWAQLDASHYAEAAIPDADLLRIASTVVYETRGIPLPIRLGPLPAGVRLDKARLDRPAGPLGWTATVGVSVEDRKVEIQVAPDGAPPQYRLPVIECRHERGRQLCASALPDSVPTVDRHGGLVGLLDLVHLTDADEGAWTNEGLR</sequence>
<feature type="compositionally biased region" description="Low complexity" evidence="1">
    <location>
        <begin position="71"/>
        <end position="90"/>
    </location>
</feature>
<evidence type="ECO:0000256" key="2">
    <source>
        <dbReference type="SAM" id="Phobius"/>
    </source>
</evidence>